<gene>
    <name evidence="3" type="ORF">ELQ94_14300</name>
</gene>
<dbReference type="InterPro" id="IPR052021">
    <property type="entry name" value="Type-I_RS_S_subunit"/>
</dbReference>
<dbReference type="GO" id="GO:0009307">
    <property type="term" value="P:DNA restriction-modification system"/>
    <property type="evidence" value="ECO:0007669"/>
    <property type="project" value="UniProtKB-KW"/>
</dbReference>
<proteinExistence type="predicted"/>
<protein>
    <recommendedName>
        <fullName evidence="5">Type I restriction modification DNA specificity domain-containing protein</fullName>
    </recommendedName>
</protein>
<keyword evidence="4" id="KW-1185">Reference proteome</keyword>
<sequence length="348" mass="38200">MKFDKLMELRRDDLVYRTITAFEAPSTVVMSDFEGAFVTPQTFPVYTLDRSRLLPLYMGLLTTSPVFHEEMASRCVGTVLRRKTLSKSAFESIPLTLPCLSDQHRMVDLITAIDDAVKAAEVEADAAFALLESARDLLIWGHHPSLSSLSTKASIAGKLVNPTDGEYCELPHIGTERIRSGTGDLVGVVTAKEDAVTSGKFLHEAGTVVYSKIRPNLRKVAVPDWRGLCSADAYPMLPIGDGNVSFLRHLLLTRHFTDQAVARSGRTKMPKVNRAELMSIQVPDIASQEQDSIARTLDAIDLDRVATSAAASALRTLRSNLLTVLLSGEHEIPASYDKFRNLNEEAAT</sequence>
<dbReference type="PANTHER" id="PTHR30408:SF13">
    <property type="entry name" value="TYPE I RESTRICTION ENZYME HINDI SPECIFICITY SUBUNIT"/>
    <property type="match status" value="1"/>
</dbReference>
<dbReference type="RefSeq" id="WP_127051041.1">
    <property type="nucleotide sequence ID" value="NZ_RZGZ01000004.1"/>
</dbReference>
<evidence type="ECO:0000313" key="3">
    <source>
        <dbReference type="EMBL" id="RUQ98188.1"/>
    </source>
</evidence>
<evidence type="ECO:0000256" key="1">
    <source>
        <dbReference type="ARBA" id="ARBA00022747"/>
    </source>
</evidence>
<reference evidence="3 4" key="1">
    <citation type="submission" date="2018-12" db="EMBL/GenBank/DDBJ databases">
        <authorList>
            <person name="Li F."/>
        </authorList>
    </citation>
    <scope>NUCLEOTIDE SEQUENCE [LARGE SCALE GENOMIC DNA]</scope>
    <source>
        <strain evidence="3 4">EGI 6500705</strain>
    </source>
</reference>
<dbReference type="Proteomes" id="UP000274909">
    <property type="component" value="Unassembled WGS sequence"/>
</dbReference>
<evidence type="ECO:0000256" key="2">
    <source>
        <dbReference type="ARBA" id="ARBA00023125"/>
    </source>
</evidence>
<dbReference type="EMBL" id="RZGZ01000004">
    <property type="protein sequence ID" value="RUQ98188.1"/>
    <property type="molecule type" value="Genomic_DNA"/>
</dbReference>
<organism evidence="3 4">
    <name type="scientific">Labedella endophytica</name>
    <dbReference type="NCBI Taxonomy" id="1523160"/>
    <lineage>
        <taxon>Bacteria</taxon>
        <taxon>Bacillati</taxon>
        <taxon>Actinomycetota</taxon>
        <taxon>Actinomycetes</taxon>
        <taxon>Micrococcales</taxon>
        <taxon>Microbacteriaceae</taxon>
        <taxon>Labedella</taxon>
    </lineage>
</organism>
<keyword evidence="2" id="KW-0238">DNA-binding</keyword>
<dbReference type="OrthoDB" id="3197085at2"/>
<dbReference type="InterPro" id="IPR044946">
    <property type="entry name" value="Restrct_endonuc_typeI_TRD_sf"/>
</dbReference>
<keyword evidence="1" id="KW-0680">Restriction system</keyword>
<dbReference type="GO" id="GO:0003677">
    <property type="term" value="F:DNA binding"/>
    <property type="evidence" value="ECO:0007669"/>
    <property type="project" value="UniProtKB-KW"/>
</dbReference>
<name>A0A3S0XXK2_9MICO</name>
<dbReference type="PANTHER" id="PTHR30408">
    <property type="entry name" value="TYPE-1 RESTRICTION ENZYME ECOKI SPECIFICITY PROTEIN"/>
    <property type="match status" value="1"/>
</dbReference>
<dbReference type="Gene3D" id="3.90.220.20">
    <property type="entry name" value="DNA methylase specificity domains"/>
    <property type="match status" value="3"/>
</dbReference>
<accession>A0A3S0XXK2</accession>
<evidence type="ECO:0000313" key="4">
    <source>
        <dbReference type="Proteomes" id="UP000274909"/>
    </source>
</evidence>
<dbReference type="AlphaFoldDB" id="A0A3S0XXK2"/>
<comment type="caution">
    <text evidence="3">The sequence shown here is derived from an EMBL/GenBank/DDBJ whole genome shotgun (WGS) entry which is preliminary data.</text>
</comment>
<evidence type="ECO:0008006" key="5">
    <source>
        <dbReference type="Google" id="ProtNLM"/>
    </source>
</evidence>
<dbReference type="SUPFAM" id="SSF116734">
    <property type="entry name" value="DNA methylase specificity domain"/>
    <property type="match status" value="2"/>
</dbReference>